<keyword evidence="6" id="KW-1185">Reference proteome</keyword>
<dbReference type="Gene3D" id="3.40.720.10">
    <property type="entry name" value="Alkaline Phosphatase, subunit A"/>
    <property type="match status" value="1"/>
</dbReference>
<evidence type="ECO:0000256" key="2">
    <source>
        <dbReference type="ARBA" id="ARBA00022723"/>
    </source>
</evidence>
<comment type="caution">
    <text evidence="5">The sequence shown here is derived from an EMBL/GenBank/DDBJ whole genome shotgun (WGS) entry which is preliminary data.</text>
</comment>
<evidence type="ECO:0000313" key="6">
    <source>
        <dbReference type="Proteomes" id="UP001596147"/>
    </source>
</evidence>
<name>A0ABW0LI20_9BACI</name>
<dbReference type="Proteomes" id="UP001596147">
    <property type="component" value="Unassembled WGS sequence"/>
</dbReference>
<dbReference type="RefSeq" id="WP_382349632.1">
    <property type="nucleotide sequence ID" value="NZ_JBHSMC010000010.1"/>
</dbReference>
<accession>A0ABW0LI20</accession>
<evidence type="ECO:0000256" key="3">
    <source>
        <dbReference type="ARBA" id="ARBA00022801"/>
    </source>
</evidence>
<protein>
    <submittedName>
        <fullName evidence="5">Sulfatase</fullName>
    </submittedName>
</protein>
<evidence type="ECO:0000259" key="4">
    <source>
        <dbReference type="Pfam" id="PF00884"/>
    </source>
</evidence>
<keyword evidence="3" id="KW-0378">Hydrolase</keyword>
<dbReference type="InterPro" id="IPR024607">
    <property type="entry name" value="Sulfatase_CS"/>
</dbReference>
<dbReference type="SUPFAM" id="SSF53649">
    <property type="entry name" value="Alkaline phosphatase-like"/>
    <property type="match status" value="1"/>
</dbReference>
<reference evidence="6" key="1">
    <citation type="journal article" date="2019" name="Int. J. Syst. Evol. Microbiol.">
        <title>The Global Catalogue of Microorganisms (GCM) 10K type strain sequencing project: providing services to taxonomists for standard genome sequencing and annotation.</title>
        <authorList>
            <consortium name="The Broad Institute Genomics Platform"/>
            <consortium name="The Broad Institute Genome Sequencing Center for Infectious Disease"/>
            <person name="Wu L."/>
            <person name="Ma J."/>
        </authorList>
    </citation>
    <scope>NUCLEOTIDE SEQUENCE [LARGE SCALE GENOMIC DNA]</scope>
    <source>
        <strain evidence="6">CGMCC 1.12237</strain>
    </source>
</reference>
<dbReference type="PANTHER" id="PTHR45953">
    <property type="entry name" value="IDURONATE 2-SULFATASE"/>
    <property type="match status" value="1"/>
</dbReference>
<keyword evidence="2" id="KW-0479">Metal-binding</keyword>
<organism evidence="5 6">
    <name type="scientific">Lederbergia graminis</name>
    <dbReference type="NCBI Taxonomy" id="735518"/>
    <lineage>
        <taxon>Bacteria</taxon>
        <taxon>Bacillati</taxon>
        <taxon>Bacillota</taxon>
        <taxon>Bacilli</taxon>
        <taxon>Bacillales</taxon>
        <taxon>Bacillaceae</taxon>
        <taxon>Lederbergia</taxon>
    </lineage>
</organism>
<gene>
    <name evidence="5" type="ORF">ACFPM4_07465</name>
</gene>
<proteinExistence type="inferred from homology"/>
<dbReference type="Pfam" id="PF00884">
    <property type="entry name" value="Sulfatase"/>
    <property type="match status" value="1"/>
</dbReference>
<dbReference type="PROSITE" id="PS00523">
    <property type="entry name" value="SULFATASE_1"/>
    <property type="match status" value="1"/>
</dbReference>
<evidence type="ECO:0000256" key="1">
    <source>
        <dbReference type="ARBA" id="ARBA00008779"/>
    </source>
</evidence>
<dbReference type="InterPro" id="IPR017850">
    <property type="entry name" value="Alkaline_phosphatase_core_sf"/>
</dbReference>
<feature type="domain" description="Sulfatase N-terminal" evidence="4">
    <location>
        <begin position="3"/>
        <end position="364"/>
    </location>
</feature>
<dbReference type="InterPro" id="IPR000917">
    <property type="entry name" value="Sulfatase_N"/>
</dbReference>
<sequence>MKPNILWICTDQQRFDSLECYGNELVKTPNIDRLSERGVLFENCFSQSPVCTPSRASFLTGRYPRTTRCRQNGQAIPKDEQLITKLLADAGYICGLSGKLHISPCHPSVAPIKENRIDDGYAQFHWSHHATPEWPTNEYVQWLQEKGQKFKREIVEESNYVQYGPDAEYHQTTWCTEKAIQFIESNKDYDRPWLFSVNIFDPHHPFDPPKAYLQRYLERMDEIPLPNYKVGESENKPIYQQIDHNGAYGMKGNLAYSEMNDYDHRLLRAAYFAMVDLIDEQVGRMIATLEKTGQLENTIIIFMSDHGELLGDHGIYLKGPHFYEASVKVPLIISWPKKIKGNRRIDRLVELVDLAPTLLEAAGIPIYEGMQGRSLYELLINEDVDYSFREDVYCEHYNANFKHGEHVAFATMVRTERYKLIAYHGESTGELYDLEVDPFEYVNEWNNPEYRSVKLELYQRLCDRMAETVDPLPVRQSVW</sequence>
<evidence type="ECO:0000313" key="5">
    <source>
        <dbReference type="EMBL" id="MFC5464587.1"/>
    </source>
</evidence>
<dbReference type="EMBL" id="JBHSMC010000010">
    <property type="protein sequence ID" value="MFC5464587.1"/>
    <property type="molecule type" value="Genomic_DNA"/>
</dbReference>
<comment type="similarity">
    <text evidence="1">Belongs to the sulfatase family.</text>
</comment>
<dbReference type="PANTHER" id="PTHR45953:SF1">
    <property type="entry name" value="IDURONATE 2-SULFATASE"/>
    <property type="match status" value="1"/>
</dbReference>